<comment type="caution">
    <text evidence="1">The sequence shown here is derived from an EMBL/GenBank/DDBJ whole genome shotgun (WGS) entry which is preliminary data.</text>
</comment>
<dbReference type="Proteomes" id="UP000032025">
    <property type="component" value="Unassembled WGS sequence"/>
</dbReference>
<organism evidence="1 2">
    <name type="scientific">Sphingomonas paucimobilis NBRC 13935</name>
    <dbReference type="NCBI Taxonomy" id="1219050"/>
    <lineage>
        <taxon>Bacteria</taxon>
        <taxon>Pseudomonadati</taxon>
        <taxon>Pseudomonadota</taxon>
        <taxon>Alphaproteobacteria</taxon>
        <taxon>Sphingomonadales</taxon>
        <taxon>Sphingomonadaceae</taxon>
        <taxon>Sphingomonas</taxon>
    </lineage>
</organism>
<dbReference type="AlphaFoldDB" id="A0A0C9N4B6"/>
<keyword evidence="2" id="KW-1185">Reference proteome</keyword>
<protein>
    <submittedName>
        <fullName evidence="1">DNA, contig: SP638</fullName>
    </submittedName>
</protein>
<reference evidence="1 2" key="1">
    <citation type="submission" date="2014-08" db="EMBL/GenBank/DDBJ databases">
        <title>Whole genome shotgun sequence of Sphingomonas paucimobilis NBRC 13935.</title>
        <authorList>
            <person name="Hosoyama A."/>
            <person name="Hashimoto M."/>
            <person name="Hosoyama Y."/>
            <person name="Noguchi M."/>
            <person name="Uohara A."/>
            <person name="Ohji S."/>
            <person name="Katano-Makiyama Y."/>
            <person name="Ichikawa N."/>
            <person name="Kimura A."/>
            <person name="Yamazoe A."/>
            <person name="Fujita N."/>
        </authorList>
    </citation>
    <scope>NUCLEOTIDE SEQUENCE [LARGE SCALE GENOMIC DNA]</scope>
    <source>
        <strain evidence="1 2">NBRC 13935</strain>
    </source>
</reference>
<proteinExistence type="predicted"/>
<dbReference type="EMBL" id="BBJS01000038">
    <property type="protein sequence ID" value="GAN14419.1"/>
    <property type="molecule type" value="Genomic_DNA"/>
</dbReference>
<evidence type="ECO:0000313" key="2">
    <source>
        <dbReference type="Proteomes" id="UP000032025"/>
    </source>
</evidence>
<evidence type="ECO:0000313" key="1">
    <source>
        <dbReference type="EMBL" id="GAN14419.1"/>
    </source>
</evidence>
<name>A0A0C9N4B6_SPHPI</name>
<sequence length="138" mass="16615">MTESESERLLDEIGRLLMEDDEYPSEPTLLYAQLDHNMIGESIFKELGNQLLYRWPWNERQAYALLELWEGQQGPDRWSELEYVIRDGKFEVVYIYPDEIRPGENLTERRERSLRRHFGDKPIVYPPWDEDDGLVYDM</sequence>
<gene>
    <name evidence="1" type="ORF">SP6_38_00070</name>
</gene>
<dbReference type="GeneID" id="78527855"/>
<dbReference type="RefSeq" id="WP_037570262.1">
    <property type="nucleotide sequence ID" value="NZ_BBJS01000038.1"/>
</dbReference>
<accession>A0A0C9N4B6</accession>